<feature type="domain" description="DUF5666" evidence="3">
    <location>
        <begin position="186"/>
        <end position="253"/>
    </location>
</feature>
<feature type="compositionally biased region" description="Gly residues" evidence="1">
    <location>
        <begin position="582"/>
        <end position="618"/>
    </location>
</feature>
<dbReference type="PROSITE" id="PS51257">
    <property type="entry name" value="PROKAR_LIPOPROTEIN"/>
    <property type="match status" value="1"/>
</dbReference>
<dbReference type="RefSeq" id="WP_035514128.1">
    <property type="nucleotide sequence ID" value="NZ_KN234747.1"/>
</dbReference>
<dbReference type="STRING" id="1265313.HRUBRA_02704"/>
<feature type="region of interest" description="Disordered" evidence="1">
    <location>
        <begin position="558"/>
        <end position="618"/>
    </location>
</feature>
<feature type="signal peptide" evidence="2">
    <location>
        <begin position="1"/>
        <end position="23"/>
    </location>
</feature>
<evidence type="ECO:0000256" key="1">
    <source>
        <dbReference type="SAM" id="MobiDB-lite"/>
    </source>
</evidence>
<dbReference type="HOGENOM" id="CLU_430711_0_0_6"/>
<accession>A0A095XST1</accession>
<sequence length="618" mass="61792">MSRHRSRPAPAACLLTLVTLLTACGGGGGGDGDRLAAVDPVPPGSSGGIGGSGISTSGTITGSGSIFVNGQRFAIDQATITVDGEPASEAALTLGMIVSVSGSIGDDDGDGSADRVTARTALRGPVASLERGSNDRSLQLRVFGTAVIVERDGTVFEGTDFAALTAGMQVAIDGLPGADGRLRGTRVSAVTDSDTAILTGTATLVDGATFLLGEQPVNAAGAMFEGLPEGLADGRRVQVRGSLSDGVLRAARVSAIGTPADDLSEGAALRLEGRVAGLGDGTFLLNGIPVLPGDAERLPPELLIEDGAVVEAAGRWNGEALAAQTLTARRGTLRLAGAVNAIDSDAGTLALQLPNAVVTLSTDRRTLIEDRQNDLPFPTLADLRSGDQVAVEALRSNGSLLATRIDRGAETPARVLQAPVEAFTAPATITLLGITVAVDGARFQSAVATDIDAAAFFDNLSVGALVRTVDDDGDGRAERVAFQFPLALDGELAFRDDQALPATGDRALPAAVASAVAAEAPGRATAGAWLGEEGYEVVLVDGTRLFFELDGRFLNGTGPSAPAAAKNPGKDGDIPGNPGDNPGSGGEVPGNGGGTPGGPGENPGQGPGSGDGEAPPGG</sequence>
<protein>
    <recommendedName>
        <fullName evidence="3">DUF5666 domain-containing protein</fullName>
    </recommendedName>
</protein>
<dbReference type="Pfam" id="PF18914">
    <property type="entry name" value="DUF5666"/>
    <property type="match status" value="3"/>
</dbReference>
<proteinExistence type="predicted"/>
<organism evidence="4 5">
    <name type="scientific">Pseudohaliea rubra DSM 19751</name>
    <dbReference type="NCBI Taxonomy" id="1265313"/>
    <lineage>
        <taxon>Bacteria</taxon>
        <taxon>Pseudomonadati</taxon>
        <taxon>Pseudomonadota</taxon>
        <taxon>Gammaproteobacteria</taxon>
        <taxon>Cellvibrionales</taxon>
        <taxon>Halieaceae</taxon>
        <taxon>Pseudohaliea</taxon>
    </lineage>
</organism>
<evidence type="ECO:0000259" key="3">
    <source>
        <dbReference type="Pfam" id="PF18914"/>
    </source>
</evidence>
<dbReference type="InterPro" id="IPR043724">
    <property type="entry name" value="DUF5666"/>
</dbReference>
<evidence type="ECO:0000256" key="2">
    <source>
        <dbReference type="SAM" id="SignalP"/>
    </source>
</evidence>
<keyword evidence="2" id="KW-0732">Signal</keyword>
<reference evidence="4 5" key="1">
    <citation type="journal article" date="2014" name="Genome Announc.">
        <title>Genome Sequence of Gammaproteobacterial Pseudohaliea rubra Type Strain DSM 19751, Isolated from Coastal Seawater of the Mediterranean Sea.</title>
        <authorList>
            <person name="Spring S."/>
            <person name="Fiebig A."/>
            <person name="Riedel T."/>
            <person name="Goker M."/>
            <person name="Klenk H.P."/>
        </authorList>
    </citation>
    <scope>NUCLEOTIDE SEQUENCE [LARGE SCALE GENOMIC DNA]</scope>
    <source>
        <strain evidence="4 5">DSM 19751</strain>
    </source>
</reference>
<dbReference type="AlphaFoldDB" id="A0A095XST1"/>
<dbReference type="Proteomes" id="UP000029640">
    <property type="component" value="Unassembled WGS sequence"/>
</dbReference>
<dbReference type="EMBL" id="AUVB01000085">
    <property type="protein sequence ID" value="KGE02726.1"/>
    <property type="molecule type" value="Genomic_DNA"/>
</dbReference>
<name>A0A095XST1_9GAMM</name>
<feature type="domain" description="DUF5666" evidence="3">
    <location>
        <begin position="62"/>
        <end position="116"/>
    </location>
</feature>
<dbReference type="eggNOG" id="COG4733">
    <property type="taxonomic scope" value="Bacteria"/>
</dbReference>
<gene>
    <name evidence="4" type="ORF">HRUBRA_02704</name>
</gene>
<comment type="caution">
    <text evidence="4">The sequence shown here is derived from an EMBL/GenBank/DDBJ whole genome shotgun (WGS) entry which is preliminary data.</text>
</comment>
<evidence type="ECO:0000313" key="5">
    <source>
        <dbReference type="Proteomes" id="UP000029640"/>
    </source>
</evidence>
<keyword evidence="5" id="KW-1185">Reference proteome</keyword>
<evidence type="ECO:0000313" key="4">
    <source>
        <dbReference type="EMBL" id="KGE02726.1"/>
    </source>
</evidence>
<feature type="chain" id="PRO_5001921589" description="DUF5666 domain-containing protein" evidence="2">
    <location>
        <begin position="24"/>
        <end position="618"/>
    </location>
</feature>
<feature type="domain" description="DUF5666" evidence="3">
    <location>
        <begin position="337"/>
        <end position="405"/>
    </location>
</feature>